<dbReference type="EMBL" id="FJOG01000035">
    <property type="protein sequence ID" value="CZR66143.1"/>
    <property type="molecule type" value="Genomic_DNA"/>
</dbReference>
<feature type="compositionally biased region" description="Basic and acidic residues" evidence="1">
    <location>
        <begin position="355"/>
        <end position="399"/>
    </location>
</feature>
<proteinExistence type="predicted"/>
<accession>A0A1L7XM92</accession>
<keyword evidence="3" id="KW-1185">Reference proteome</keyword>
<feature type="region of interest" description="Disordered" evidence="1">
    <location>
        <begin position="355"/>
        <end position="423"/>
    </location>
</feature>
<feature type="region of interest" description="Disordered" evidence="1">
    <location>
        <begin position="1"/>
        <end position="59"/>
    </location>
</feature>
<dbReference type="STRING" id="576137.A0A1L7XM92"/>
<feature type="region of interest" description="Disordered" evidence="1">
    <location>
        <begin position="443"/>
        <end position="466"/>
    </location>
</feature>
<dbReference type="Proteomes" id="UP000184330">
    <property type="component" value="Unassembled WGS sequence"/>
</dbReference>
<dbReference type="OrthoDB" id="5280838at2759"/>
<reference evidence="2 3" key="1">
    <citation type="submission" date="2016-03" db="EMBL/GenBank/DDBJ databases">
        <authorList>
            <person name="Ploux O."/>
        </authorList>
    </citation>
    <scope>NUCLEOTIDE SEQUENCE [LARGE SCALE GENOMIC DNA]</scope>
    <source>
        <strain evidence="2 3">UAMH 11012</strain>
    </source>
</reference>
<protein>
    <recommendedName>
        <fullName evidence="4">BTB domain-containing protein</fullName>
    </recommendedName>
</protein>
<dbReference type="PANTHER" id="PTHR38119:SF1">
    <property type="entry name" value="BTB DOMAIN-CONTAINING PROTEIN"/>
    <property type="match status" value="1"/>
</dbReference>
<dbReference type="AlphaFoldDB" id="A0A1L7XM92"/>
<evidence type="ECO:0000313" key="2">
    <source>
        <dbReference type="EMBL" id="CZR66143.1"/>
    </source>
</evidence>
<gene>
    <name evidence="2" type="ORF">PAC_16044</name>
</gene>
<feature type="compositionally biased region" description="Basic and acidic residues" evidence="1">
    <location>
        <begin position="451"/>
        <end position="465"/>
    </location>
</feature>
<organism evidence="2 3">
    <name type="scientific">Phialocephala subalpina</name>
    <dbReference type="NCBI Taxonomy" id="576137"/>
    <lineage>
        <taxon>Eukaryota</taxon>
        <taxon>Fungi</taxon>
        <taxon>Dikarya</taxon>
        <taxon>Ascomycota</taxon>
        <taxon>Pezizomycotina</taxon>
        <taxon>Leotiomycetes</taxon>
        <taxon>Helotiales</taxon>
        <taxon>Mollisiaceae</taxon>
        <taxon>Phialocephala</taxon>
        <taxon>Phialocephala fortinii species complex</taxon>
    </lineage>
</organism>
<evidence type="ECO:0000256" key="1">
    <source>
        <dbReference type="SAM" id="MobiDB-lite"/>
    </source>
</evidence>
<evidence type="ECO:0000313" key="3">
    <source>
        <dbReference type="Proteomes" id="UP000184330"/>
    </source>
</evidence>
<feature type="compositionally biased region" description="Basic and acidic residues" evidence="1">
    <location>
        <begin position="554"/>
        <end position="563"/>
    </location>
</feature>
<feature type="region of interest" description="Disordered" evidence="1">
    <location>
        <begin position="554"/>
        <end position="608"/>
    </location>
</feature>
<dbReference type="PANTHER" id="PTHR38119">
    <property type="entry name" value="BTB DOMAIN-CONTAINING PROTEIN-RELATED"/>
    <property type="match status" value="1"/>
</dbReference>
<sequence length="1094" mass="120926">MAPQSKASKRAGDEITESKPKKPRAYQRRTTTAADGKGGRQSKSTIKAEDSRLSPGPEVEEIERPEYFPKKLLRAENCFPRFNNGDVFITLGDKRKYNYQLHGSVLIRASTWFEKSLTNDDKPVELDEALALRLTSNTRVAARYEPRFTDDVSMGYLVRTSLTALKNPEILPTAVATPLRQSNQATIRTPQTTLPPARRIERVPGDLLQFDGHGSGTDELYEHRSTIILTGPQKTIKAGNGQCTTNPEPSLYATNIPSEPVVKEEVAQEAKLDTISVVSAEKLAVKTALEEGYDKKESAKEKEVGSNGLRGEAVKDEYIKEEDVTAEDLKQEEMRSKQVKSEAIKNEGIKDEYVKNEAATKEEEDKTEEVKGDAVKGDAVKGDAVKGDAVKDEDVKQEDAKDEDLQEGNIQMENGKRAATLPERLLDITTTPANPVMKEEDVQNLTANSEHQTEVDTAKSEPAVKEEEEVASILLSSSRVSEEPILPVVMTEVTIKHEGPETTVAIPLYQEIQPEPSQPIRDEQFMEGEQSLEAVRHQVEEKIKAWPEMLREAKTKETKEKKPAKLTPPGNEMTPATKVVRKGKHSSAKGDVVHPVPRVQPGAESAGPTIKKEEAVEEKGLQEVIPSVQRMEHTHEKSRIHDVQTVKVISNEEPNEIAAGPEVMDLTETRTTGQDVEMGGSKHEEQHNVATADYEQKIQPTIEQGASATEMEGVIHEKLAAGQKLSSDAHPIAPNLLISPTASTVAATTAATIAEDGYEIVIVSGLKTDARNERTQPAPTTMNEVTKEIEAPCPTPPKPAGPSEDLLEAYNNLFLIYYSQSPVIDTADIDVALQQIELFVQIAGIYSSLPIIRPHINSCLLSFGRELYQAIARDPPRWVKLSILIKSAAIFKEGIIHIVGTFPSWPSTSTTPEELGTDTSMLIENKISALETLKNGIDRRLFLSSIRVNGKEAFLDKNNQSTLSTWFVVQVWRDWHMRSISEAIHRGGNEKNGIATIYRAMARAGDAYLPLSYVVGLWEAFFHKEGSSYQATTKEIAEDLKLMKDFAQQAVQPLCVNVSMLNVEEANTGYFTCSKVENHELPWLEALALDESMA</sequence>
<name>A0A1L7XM92_9HELO</name>
<feature type="compositionally biased region" description="Basic and acidic residues" evidence="1">
    <location>
        <begin position="10"/>
        <end position="20"/>
    </location>
</feature>
<evidence type="ECO:0008006" key="4">
    <source>
        <dbReference type="Google" id="ProtNLM"/>
    </source>
</evidence>